<dbReference type="EMBL" id="CH940652">
    <property type="protein sequence ID" value="KRF78767.1"/>
    <property type="molecule type" value="Genomic_DNA"/>
</dbReference>
<dbReference type="OrthoDB" id="7858812at2759"/>
<protein>
    <submittedName>
        <fullName evidence="1">Uncharacterized protein, isoform B</fullName>
    </submittedName>
</protein>
<keyword evidence="2" id="KW-1185">Reference proteome</keyword>
<dbReference type="Proteomes" id="UP000008792">
    <property type="component" value="Unassembled WGS sequence"/>
</dbReference>
<proteinExistence type="predicted"/>
<evidence type="ECO:0000313" key="2">
    <source>
        <dbReference type="Proteomes" id="UP000008792"/>
    </source>
</evidence>
<organism evidence="1 2">
    <name type="scientific">Drosophila virilis</name>
    <name type="common">Fruit fly</name>
    <dbReference type="NCBI Taxonomy" id="7244"/>
    <lineage>
        <taxon>Eukaryota</taxon>
        <taxon>Metazoa</taxon>
        <taxon>Ecdysozoa</taxon>
        <taxon>Arthropoda</taxon>
        <taxon>Hexapoda</taxon>
        <taxon>Insecta</taxon>
        <taxon>Pterygota</taxon>
        <taxon>Neoptera</taxon>
        <taxon>Endopterygota</taxon>
        <taxon>Diptera</taxon>
        <taxon>Brachycera</taxon>
        <taxon>Muscomorpha</taxon>
        <taxon>Ephydroidea</taxon>
        <taxon>Drosophilidae</taxon>
        <taxon>Drosophila</taxon>
    </lineage>
</organism>
<name>A0A0Q9WC53_DROVI</name>
<sequence>MSTIADCVELASFAQQLDNAEHMLKRADEYNDKLAVHIDNLKNVVRSNQNILEKLQANEQHMKALFEDQSQSELHAQMITDVKRLKKKLFVTLTTFDRLEAEQKASADNRDHSSTLAQEICELGANLVSIGNELMLLREDKAAAKRALYQLQQWSCRGPNIADTCWTHCMAPLQENTLPVDQLAVLRKATESLSLAFNKSTESTREVKCQKHIIERA</sequence>
<accession>A0A0Q9WC53</accession>
<evidence type="ECO:0000313" key="1">
    <source>
        <dbReference type="EMBL" id="KRF78767.1"/>
    </source>
</evidence>
<reference evidence="1 2" key="1">
    <citation type="journal article" date="2007" name="Nature">
        <title>Evolution of genes and genomes on the Drosophila phylogeny.</title>
        <authorList>
            <consortium name="Drosophila 12 Genomes Consortium"/>
            <person name="Clark A.G."/>
            <person name="Eisen M.B."/>
            <person name="Smith D.R."/>
            <person name="Bergman C.M."/>
            <person name="Oliver B."/>
            <person name="Markow T.A."/>
            <person name="Kaufman T.C."/>
            <person name="Kellis M."/>
            <person name="Gelbart W."/>
            <person name="Iyer V.N."/>
            <person name="Pollard D.A."/>
            <person name="Sackton T.B."/>
            <person name="Larracuente A.M."/>
            <person name="Singh N.D."/>
            <person name="Abad J.P."/>
            <person name="Abt D.N."/>
            <person name="Adryan B."/>
            <person name="Aguade M."/>
            <person name="Akashi H."/>
            <person name="Anderson W.W."/>
            <person name="Aquadro C.F."/>
            <person name="Ardell D.H."/>
            <person name="Arguello R."/>
            <person name="Artieri C.G."/>
            <person name="Barbash D.A."/>
            <person name="Barker D."/>
            <person name="Barsanti P."/>
            <person name="Batterham P."/>
            <person name="Batzoglou S."/>
            <person name="Begun D."/>
            <person name="Bhutkar A."/>
            <person name="Blanco E."/>
            <person name="Bosak S.A."/>
            <person name="Bradley R.K."/>
            <person name="Brand A.D."/>
            <person name="Brent M.R."/>
            <person name="Brooks A.N."/>
            <person name="Brown R.H."/>
            <person name="Butlin R.K."/>
            <person name="Caggese C."/>
            <person name="Calvi B.R."/>
            <person name="Bernardo de Carvalho A."/>
            <person name="Caspi A."/>
            <person name="Castrezana S."/>
            <person name="Celniker S.E."/>
            <person name="Chang J.L."/>
            <person name="Chapple C."/>
            <person name="Chatterji S."/>
            <person name="Chinwalla A."/>
            <person name="Civetta A."/>
            <person name="Clifton S.W."/>
            <person name="Comeron J.M."/>
            <person name="Costello J.C."/>
            <person name="Coyne J.A."/>
            <person name="Daub J."/>
            <person name="David R.G."/>
            <person name="Delcher A.L."/>
            <person name="Delehaunty K."/>
            <person name="Do C.B."/>
            <person name="Ebling H."/>
            <person name="Edwards K."/>
            <person name="Eickbush T."/>
            <person name="Evans J.D."/>
            <person name="Filipski A."/>
            <person name="Findeiss S."/>
            <person name="Freyhult E."/>
            <person name="Fulton L."/>
            <person name="Fulton R."/>
            <person name="Garcia A.C."/>
            <person name="Gardiner A."/>
            <person name="Garfield D.A."/>
            <person name="Garvin B.E."/>
            <person name="Gibson G."/>
            <person name="Gilbert D."/>
            <person name="Gnerre S."/>
            <person name="Godfrey J."/>
            <person name="Good R."/>
            <person name="Gotea V."/>
            <person name="Gravely B."/>
            <person name="Greenberg A.J."/>
            <person name="Griffiths-Jones S."/>
            <person name="Gross S."/>
            <person name="Guigo R."/>
            <person name="Gustafson E.A."/>
            <person name="Haerty W."/>
            <person name="Hahn M.W."/>
            <person name="Halligan D.L."/>
            <person name="Halpern A.L."/>
            <person name="Halter G.M."/>
            <person name="Han M.V."/>
            <person name="Heger A."/>
            <person name="Hillier L."/>
            <person name="Hinrichs A.S."/>
            <person name="Holmes I."/>
            <person name="Hoskins R.A."/>
            <person name="Hubisz M.J."/>
            <person name="Hultmark D."/>
            <person name="Huntley M.A."/>
            <person name="Jaffe D.B."/>
            <person name="Jagadeeshan S."/>
            <person name="Jeck W.R."/>
            <person name="Johnson J."/>
            <person name="Jones C.D."/>
            <person name="Jordan W.C."/>
            <person name="Karpen G.H."/>
            <person name="Kataoka E."/>
            <person name="Keightley P.D."/>
            <person name="Kheradpour P."/>
            <person name="Kirkness E.F."/>
            <person name="Koerich L.B."/>
            <person name="Kristiansen K."/>
            <person name="Kudrna D."/>
            <person name="Kulathinal R.J."/>
            <person name="Kumar S."/>
            <person name="Kwok R."/>
            <person name="Lander E."/>
            <person name="Langley C.H."/>
            <person name="Lapoint R."/>
            <person name="Lazzaro B.P."/>
            <person name="Lee S.J."/>
            <person name="Levesque L."/>
            <person name="Li R."/>
            <person name="Lin C.F."/>
            <person name="Lin M.F."/>
            <person name="Lindblad-Toh K."/>
            <person name="Llopart A."/>
            <person name="Long M."/>
            <person name="Low L."/>
            <person name="Lozovsky E."/>
            <person name="Lu J."/>
            <person name="Luo M."/>
            <person name="Machado C.A."/>
            <person name="Makalowski W."/>
            <person name="Marzo M."/>
            <person name="Matsuda M."/>
            <person name="Matzkin L."/>
            <person name="McAllister B."/>
            <person name="McBride C.S."/>
            <person name="McKernan B."/>
            <person name="McKernan K."/>
            <person name="Mendez-Lago M."/>
            <person name="Minx P."/>
            <person name="Mollenhauer M.U."/>
            <person name="Montooth K."/>
            <person name="Mount S.M."/>
            <person name="Mu X."/>
            <person name="Myers E."/>
            <person name="Negre B."/>
            <person name="Newfeld S."/>
            <person name="Nielsen R."/>
            <person name="Noor M.A."/>
            <person name="O'Grady P."/>
            <person name="Pachter L."/>
            <person name="Papaceit M."/>
            <person name="Parisi M.J."/>
            <person name="Parisi M."/>
            <person name="Parts L."/>
            <person name="Pedersen J.S."/>
            <person name="Pesole G."/>
            <person name="Phillippy A.M."/>
            <person name="Ponting C.P."/>
            <person name="Pop M."/>
            <person name="Porcelli D."/>
            <person name="Powell J.R."/>
            <person name="Prohaska S."/>
            <person name="Pruitt K."/>
            <person name="Puig M."/>
            <person name="Quesneville H."/>
            <person name="Ram K.R."/>
            <person name="Rand D."/>
            <person name="Rasmussen M.D."/>
            <person name="Reed L.K."/>
            <person name="Reenan R."/>
            <person name="Reily A."/>
            <person name="Remington K.A."/>
            <person name="Rieger T.T."/>
            <person name="Ritchie M.G."/>
            <person name="Robin C."/>
            <person name="Rogers Y.H."/>
            <person name="Rohde C."/>
            <person name="Rozas J."/>
            <person name="Rubenfield M.J."/>
            <person name="Ruiz A."/>
            <person name="Russo S."/>
            <person name="Salzberg S.L."/>
            <person name="Sanchez-Gracia A."/>
            <person name="Saranga D.J."/>
            <person name="Sato H."/>
            <person name="Schaeffer S.W."/>
            <person name="Schatz M.C."/>
            <person name="Schlenke T."/>
            <person name="Schwartz R."/>
            <person name="Segarra C."/>
            <person name="Singh R.S."/>
            <person name="Sirot L."/>
            <person name="Sirota M."/>
            <person name="Sisneros N.B."/>
            <person name="Smith C.D."/>
            <person name="Smith T.F."/>
            <person name="Spieth J."/>
            <person name="Stage D.E."/>
            <person name="Stark A."/>
            <person name="Stephan W."/>
            <person name="Strausberg R.L."/>
            <person name="Strempel S."/>
            <person name="Sturgill D."/>
            <person name="Sutton G."/>
            <person name="Sutton G.G."/>
            <person name="Tao W."/>
            <person name="Teichmann S."/>
            <person name="Tobari Y.N."/>
            <person name="Tomimura Y."/>
            <person name="Tsolas J.M."/>
            <person name="Valente V.L."/>
            <person name="Venter E."/>
            <person name="Venter J.C."/>
            <person name="Vicario S."/>
            <person name="Vieira F.G."/>
            <person name="Vilella A.J."/>
            <person name="Villasante A."/>
            <person name="Walenz B."/>
            <person name="Wang J."/>
            <person name="Wasserman M."/>
            <person name="Watts T."/>
            <person name="Wilson D."/>
            <person name="Wilson R.K."/>
            <person name="Wing R.A."/>
            <person name="Wolfner M.F."/>
            <person name="Wong A."/>
            <person name="Wong G.K."/>
            <person name="Wu C.I."/>
            <person name="Wu G."/>
            <person name="Yamamoto D."/>
            <person name="Yang H.P."/>
            <person name="Yang S.P."/>
            <person name="Yorke J.A."/>
            <person name="Yoshida K."/>
            <person name="Zdobnov E."/>
            <person name="Zhang P."/>
            <person name="Zhang Y."/>
            <person name="Zimin A.V."/>
            <person name="Baldwin J."/>
            <person name="Abdouelleil A."/>
            <person name="Abdulkadir J."/>
            <person name="Abebe A."/>
            <person name="Abera B."/>
            <person name="Abreu J."/>
            <person name="Acer S.C."/>
            <person name="Aftuck L."/>
            <person name="Alexander A."/>
            <person name="An P."/>
            <person name="Anderson E."/>
            <person name="Anderson S."/>
            <person name="Arachi H."/>
            <person name="Azer M."/>
            <person name="Bachantsang P."/>
            <person name="Barry A."/>
            <person name="Bayul T."/>
            <person name="Berlin A."/>
            <person name="Bessette D."/>
            <person name="Bloom T."/>
            <person name="Blye J."/>
            <person name="Boguslavskiy L."/>
            <person name="Bonnet C."/>
            <person name="Boukhgalter B."/>
            <person name="Bourzgui I."/>
            <person name="Brown A."/>
            <person name="Cahill P."/>
            <person name="Channer S."/>
            <person name="Cheshatsang Y."/>
            <person name="Chuda L."/>
            <person name="Citroen M."/>
            <person name="Collymore A."/>
            <person name="Cooke P."/>
            <person name="Costello M."/>
            <person name="D'Aco K."/>
            <person name="Daza R."/>
            <person name="De Haan G."/>
            <person name="DeGray S."/>
            <person name="DeMaso C."/>
            <person name="Dhargay N."/>
            <person name="Dooley K."/>
            <person name="Dooley E."/>
            <person name="Doricent M."/>
            <person name="Dorje P."/>
            <person name="Dorjee K."/>
            <person name="Dupes A."/>
            <person name="Elong R."/>
            <person name="Falk J."/>
            <person name="Farina A."/>
            <person name="Faro S."/>
            <person name="Ferguson D."/>
            <person name="Fisher S."/>
            <person name="Foley C.D."/>
            <person name="Franke A."/>
            <person name="Friedrich D."/>
            <person name="Gadbois L."/>
            <person name="Gearin G."/>
            <person name="Gearin C.R."/>
            <person name="Giannoukos G."/>
            <person name="Goode T."/>
            <person name="Graham J."/>
            <person name="Grandbois E."/>
            <person name="Grewal S."/>
            <person name="Gyaltsen K."/>
            <person name="Hafez N."/>
            <person name="Hagos B."/>
            <person name="Hall J."/>
            <person name="Henson C."/>
            <person name="Hollinger A."/>
            <person name="Honan T."/>
            <person name="Huard M.D."/>
            <person name="Hughes L."/>
            <person name="Hurhula B."/>
            <person name="Husby M.E."/>
            <person name="Kamat A."/>
            <person name="Kanga B."/>
            <person name="Kashin S."/>
            <person name="Khazanovich D."/>
            <person name="Kisner P."/>
            <person name="Lance K."/>
            <person name="Lara M."/>
            <person name="Lee W."/>
            <person name="Lennon N."/>
            <person name="Letendre F."/>
            <person name="LeVine R."/>
            <person name="Lipovsky A."/>
            <person name="Liu X."/>
            <person name="Liu J."/>
            <person name="Liu S."/>
            <person name="Lokyitsang T."/>
            <person name="Lokyitsang Y."/>
            <person name="Lubonja R."/>
            <person name="Lui A."/>
            <person name="MacDonald P."/>
            <person name="Magnisalis V."/>
            <person name="Maru K."/>
            <person name="Matthews C."/>
            <person name="McCusker W."/>
            <person name="McDonough S."/>
            <person name="Mehta T."/>
            <person name="Meldrim J."/>
            <person name="Meneus L."/>
            <person name="Mihai O."/>
            <person name="Mihalev A."/>
            <person name="Mihova T."/>
            <person name="Mittelman R."/>
            <person name="Mlenga V."/>
            <person name="Montmayeur A."/>
            <person name="Mulrain L."/>
            <person name="Navidi A."/>
            <person name="Naylor J."/>
            <person name="Negash T."/>
            <person name="Nguyen T."/>
            <person name="Nguyen N."/>
            <person name="Nicol R."/>
            <person name="Norbu C."/>
            <person name="Norbu N."/>
            <person name="Novod N."/>
            <person name="O'Neill B."/>
            <person name="Osman S."/>
            <person name="Markiewicz E."/>
            <person name="Oyono O.L."/>
            <person name="Patti C."/>
            <person name="Phunkhang P."/>
            <person name="Pierre F."/>
            <person name="Priest M."/>
            <person name="Raghuraman S."/>
            <person name="Rege F."/>
            <person name="Reyes R."/>
            <person name="Rise C."/>
            <person name="Rogov P."/>
            <person name="Ross K."/>
            <person name="Ryan E."/>
            <person name="Settipalli S."/>
            <person name="Shea T."/>
            <person name="Sherpa N."/>
            <person name="Shi L."/>
            <person name="Shih D."/>
            <person name="Sparrow T."/>
            <person name="Spaulding J."/>
            <person name="Stalker J."/>
            <person name="Stange-Thomann N."/>
            <person name="Stavropoulos S."/>
            <person name="Stone C."/>
            <person name="Strader C."/>
            <person name="Tesfaye S."/>
            <person name="Thomson T."/>
            <person name="Thoulutsang Y."/>
            <person name="Thoulutsang D."/>
            <person name="Topham K."/>
            <person name="Topping I."/>
            <person name="Tsamla T."/>
            <person name="Vassiliev H."/>
            <person name="Vo A."/>
            <person name="Wangchuk T."/>
            <person name="Wangdi T."/>
            <person name="Weiand M."/>
            <person name="Wilkinson J."/>
            <person name="Wilson A."/>
            <person name="Yadav S."/>
            <person name="Young G."/>
            <person name="Yu Q."/>
            <person name="Zembek L."/>
            <person name="Zhong D."/>
            <person name="Zimmer A."/>
            <person name="Zwirko Z."/>
            <person name="Jaffe D.B."/>
            <person name="Alvarez P."/>
            <person name="Brockman W."/>
            <person name="Butler J."/>
            <person name="Chin C."/>
            <person name="Gnerre S."/>
            <person name="Grabherr M."/>
            <person name="Kleber M."/>
            <person name="Mauceli E."/>
            <person name="MacCallum I."/>
        </authorList>
    </citation>
    <scope>NUCLEOTIDE SEQUENCE [LARGE SCALE GENOMIC DNA]</scope>
    <source>
        <strain evidence="2">Tucson 15010-1051.87</strain>
    </source>
</reference>
<dbReference type="AlphaFoldDB" id="A0A0Q9WC53"/>
<gene>
    <name evidence="1" type="primary">Dvir\GJ10390</name>
    <name evidence="1" type="ORF">Dvir_GJ10390</name>
</gene>